<protein>
    <recommendedName>
        <fullName evidence="1">F-box domain-containing protein</fullName>
    </recommendedName>
</protein>
<proteinExistence type="predicted"/>
<organism evidence="2 3">
    <name type="scientific">Pelagomonas calceolata</name>
    <dbReference type="NCBI Taxonomy" id="35677"/>
    <lineage>
        <taxon>Eukaryota</taxon>
        <taxon>Sar</taxon>
        <taxon>Stramenopiles</taxon>
        <taxon>Ochrophyta</taxon>
        <taxon>Pelagophyceae</taxon>
        <taxon>Pelagomonadales</taxon>
        <taxon>Pelagomonadaceae</taxon>
        <taxon>Pelagomonas</taxon>
    </lineage>
</organism>
<keyword evidence="3" id="KW-1185">Reference proteome</keyword>
<dbReference type="SUPFAM" id="SSF81383">
    <property type="entry name" value="F-box domain"/>
    <property type="match status" value="1"/>
</dbReference>
<dbReference type="AlphaFoldDB" id="A0A8J2WHF1"/>
<sequence>MPRRRSQTGFTGILPPELVERCLEFLPFEEVHTNAKQVSKAMRSAARRCLTRGRWRPLKYVVENAMVTNALERPSSAAETATFRAAWAVDPRQVLLEFILLWNNKRESCLAGDSTILTDTFWNWDRGNTLAGMVGVFKPSVARFLALVEPSMDGLGRLTMALESVEHHLETRGRGRYRAEMPITLLRLWMERLGEFALLGDYHREITLDELLNPESLVGSGLESWAEPSDMASFIFWLREWDSDEIHRLSDIALALSMNWQDRQKSGAFVAAAVFFVARLRSDLDEESAA</sequence>
<dbReference type="InterPro" id="IPR036047">
    <property type="entry name" value="F-box-like_dom_sf"/>
</dbReference>
<name>A0A8J2WHF1_9STRA</name>
<comment type="caution">
    <text evidence="2">The sequence shown here is derived from an EMBL/GenBank/DDBJ whole genome shotgun (WGS) entry which is preliminary data.</text>
</comment>
<evidence type="ECO:0000259" key="1">
    <source>
        <dbReference type="Pfam" id="PF00646"/>
    </source>
</evidence>
<reference evidence="2" key="1">
    <citation type="submission" date="2021-11" db="EMBL/GenBank/DDBJ databases">
        <authorList>
            <consortium name="Genoscope - CEA"/>
            <person name="William W."/>
        </authorList>
    </citation>
    <scope>NUCLEOTIDE SEQUENCE</scope>
</reference>
<evidence type="ECO:0000313" key="3">
    <source>
        <dbReference type="Proteomes" id="UP000789595"/>
    </source>
</evidence>
<dbReference type="Pfam" id="PF00646">
    <property type="entry name" value="F-box"/>
    <property type="match status" value="1"/>
</dbReference>
<feature type="domain" description="F-box" evidence="1">
    <location>
        <begin position="14"/>
        <end position="49"/>
    </location>
</feature>
<accession>A0A8J2WHF1</accession>
<dbReference type="EMBL" id="CAKKNE010000002">
    <property type="protein sequence ID" value="CAH0368535.1"/>
    <property type="molecule type" value="Genomic_DNA"/>
</dbReference>
<evidence type="ECO:0000313" key="2">
    <source>
        <dbReference type="EMBL" id="CAH0368535.1"/>
    </source>
</evidence>
<dbReference type="Proteomes" id="UP000789595">
    <property type="component" value="Unassembled WGS sequence"/>
</dbReference>
<dbReference type="CDD" id="cd09917">
    <property type="entry name" value="F-box_SF"/>
    <property type="match status" value="1"/>
</dbReference>
<gene>
    <name evidence="2" type="ORF">PECAL_2P16030</name>
</gene>
<dbReference type="InterPro" id="IPR001810">
    <property type="entry name" value="F-box_dom"/>
</dbReference>